<dbReference type="PANTHER" id="PTHR45527:SF1">
    <property type="entry name" value="FATTY ACID SYNTHASE"/>
    <property type="match status" value="1"/>
</dbReference>
<dbReference type="RefSeq" id="WP_159787805.1">
    <property type="nucleotide sequence ID" value="NZ_BJMM01000002.1"/>
</dbReference>
<dbReference type="PROSITE" id="PS00455">
    <property type="entry name" value="AMP_BINDING"/>
    <property type="match status" value="1"/>
</dbReference>
<sequence length="504" mass="54314">MATAECLPELFDRTAERFPDAVAVTGKSGSLTYAELRTRAESLAHRIREEIPGTGSRIGIRLSRDIFVPVAVLAVLKSGNAYVPLDPEYPEERVRFMAEDAEVRALVSDRPAGPGTPAVPHLPVAGPDAADRPAGAAPLPAVAPGDPAYVIYTSGSTGRPKGVAVAHESVLALLDGCAGVFDIDEHDVWTLFHSYCFDFSVWEMWGAFAHGSRLVVVDADVAASPERTVRLLADEGVTVLNQVPSVFRTLARVARDTAPPAPPVRHVIFGGEPLAPHGMRNWREAFGPGTVFHNMYGITETTVFVTAHRVPEHAIDGDATLPIGLPLKGYDTVVVDEDDKPVPPGGQGELLVSGTAVALGYLNRPELTAERFVELALPEREPARYYRSGDIALLRHDGLLEHLGRRDNQVKLHGYRIETGEIETVLATADGVQEVAVVVGTTTAGHQVLVAFYVADENLDRTLRSTAFGKLPLHMVPVGYRRLDALPLSPSGKTDRTALERMPV</sequence>
<dbReference type="GO" id="GO:0005829">
    <property type="term" value="C:cytosol"/>
    <property type="evidence" value="ECO:0007669"/>
    <property type="project" value="TreeGrafter"/>
</dbReference>
<feature type="domain" description="AMP-binding enzyme C-terminal" evidence="2">
    <location>
        <begin position="421"/>
        <end position="493"/>
    </location>
</feature>
<evidence type="ECO:0000313" key="3">
    <source>
        <dbReference type="EMBL" id="GEB47737.1"/>
    </source>
</evidence>
<dbReference type="PANTHER" id="PTHR45527">
    <property type="entry name" value="NONRIBOSOMAL PEPTIDE SYNTHETASE"/>
    <property type="match status" value="1"/>
</dbReference>
<dbReference type="Gene3D" id="3.30.300.30">
    <property type="match status" value="1"/>
</dbReference>
<evidence type="ECO:0000259" key="1">
    <source>
        <dbReference type="Pfam" id="PF00501"/>
    </source>
</evidence>
<evidence type="ECO:0000313" key="4">
    <source>
        <dbReference type="Proteomes" id="UP000319210"/>
    </source>
</evidence>
<dbReference type="Proteomes" id="UP000319210">
    <property type="component" value="Unassembled WGS sequence"/>
</dbReference>
<dbReference type="InterPro" id="IPR010071">
    <property type="entry name" value="AA_adenyl_dom"/>
</dbReference>
<dbReference type="InterPro" id="IPR042099">
    <property type="entry name" value="ANL_N_sf"/>
</dbReference>
<dbReference type="InterPro" id="IPR025110">
    <property type="entry name" value="AMP-bd_C"/>
</dbReference>
<dbReference type="SUPFAM" id="SSF56801">
    <property type="entry name" value="Acetyl-CoA synthetase-like"/>
    <property type="match status" value="1"/>
</dbReference>
<organism evidence="3 4">
    <name type="scientific">Streptomyces cacaoi</name>
    <dbReference type="NCBI Taxonomy" id="1898"/>
    <lineage>
        <taxon>Bacteria</taxon>
        <taxon>Bacillati</taxon>
        <taxon>Actinomycetota</taxon>
        <taxon>Actinomycetes</taxon>
        <taxon>Kitasatosporales</taxon>
        <taxon>Streptomycetaceae</taxon>
        <taxon>Streptomyces</taxon>
    </lineage>
</organism>
<dbReference type="PRINTS" id="PR00154">
    <property type="entry name" value="AMPBINDING"/>
</dbReference>
<dbReference type="GO" id="GO:0044550">
    <property type="term" value="P:secondary metabolite biosynthetic process"/>
    <property type="evidence" value="ECO:0007669"/>
    <property type="project" value="TreeGrafter"/>
</dbReference>
<dbReference type="AlphaFoldDB" id="A0A4Y3QSS3"/>
<dbReference type="InterPro" id="IPR020459">
    <property type="entry name" value="AMP-binding"/>
</dbReference>
<proteinExistence type="predicted"/>
<evidence type="ECO:0000259" key="2">
    <source>
        <dbReference type="Pfam" id="PF13193"/>
    </source>
</evidence>
<feature type="domain" description="AMP-dependent synthetase/ligase" evidence="1">
    <location>
        <begin position="11"/>
        <end position="362"/>
    </location>
</feature>
<name>A0A4Y3QSS3_STRCI</name>
<dbReference type="EMBL" id="BJMM01000002">
    <property type="protein sequence ID" value="GEB47737.1"/>
    <property type="molecule type" value="Genomic_DNA"/>
</dbReference>
<dbReference type="GO" id="GO:0043041">
    <property type="term" value="P:amino acid activation for nonribosomal peptide biosynthetic process"/>
    <property type="evidence" value="ECO:0007669"/>
    <property type="project" value="TreeGrafter"/>
</dbReference>
<dbReference type="InterPro" id="IPR045851">
    <property type="entry name" value="AMP-bd_C_sf"/>
</dbReference>
<dbReference type="Pfam" id="PF00501">
    <property type="entry name" value="AMP-binding"/>
    <property type="match status" value="1"/>
</dbReference>
<dbReference type="Pfam" id="PF13193">
    <property type="entry name" value="AMP-binding_C"/>
    <property type="match status" value="1"/>
</dbReference>
<dbReference type="GO" id="GO:0031177">
    <property type="term" value="F:phosphopantetheine binding"/>
    <property type="evidence" value="ECO:0007669"/>
    <property type="project" value="TreeGrafter"/>
</dbReference>
<keyword evidence="4" id="KW-1185">Reference proteome</keyword>
<evidence type="ECO:0008006" key="5">
    <source>
        <dbReference type="Google" id="ProtNLM"/>
    </source>
</evidence>
<gene>
    <name evidence="3" type="ORF">SCA03_02880</name>
</gene>
<dbReference type="InterPro" id="IPR000873">
    <property type="entry name" value="AMP-dep_synth/lig_dom"/>
</dbReference>
<dbReference type="Gene3D" id="3.40.50.12780">
    <property type="entry name" value="N-terminal domain of ligase-like"/>
    <property type="match status" value="1"/>
</dbReference>
<dbReference type="NCBIfam" id="TIGR01733">
    <property type="entry name" value="AA-adenyl-dom"/>
    <property type="match status" value="1"/>
</dbReference>
<dbReference type="FunFam" id="3.40.50.12780:FF:000012">
    <property type="entry name" value="Non-ribosomal peptide synthetase"/>
    <property type="match status" value="1"/>
</dbReference>
<comment type="caution">
    <text evidence="3">The sequence shown here is derived from an EMBL/GenBank/DDBJ whole genome shotgun (WGS) entry which is preliminary data.</text>
</comment>
<dbReference type="InterPro" id="IPR020845">
    <property type="entry name" value="AMP-binding_CS"/>
</dbReference>
<reference evidence="3 4" key="1">
    <citation type="submission" date="2019-06" db="EMBL/GenBank/DDBJ databases">
        <title>Whole genome shotgun sequence of Streptomyces cacaoi subsp. cacaoi NBRC 12748.</title>
        <authorList>
            <person name="Hosoyama A."/>
            <person name="Uohara A."/>
            <person name="Ohji S."/>
            <person name="Ichikawa N."/>
        </authorList>
    </citation>
    <scope>NUCLEOTIDE SEQUENCE [LARGE SCALE GENOMIC DNA]</scope>
    <source>
        <strain evidence="3 4">NBRC 12748</strain>
    </source>
</reference>
<accession>A0A4Y3QSS3</accession>
<protein>
    <recommendedName>
        <fullName evidence="5">Amino acid adenylation domain-containing protein</fullName>
    </recommendedName>
</protein>